<dbReference type="AlphaFoldDB" id="A0A288QT90"/>
<evidence type="ECO:0000256" key="9">
    <source>
        <dbReference type="NCBIfam" id="TIGR00152"/>
    </source>
</evidence>
<evidence type="ECO:0000256" key="8">
    <source>
        <dbReference type="HAMAP-Rule" id="MF_00376"/>
    </source>
</evidence>
<dbReference type="GeneID" id="94545827"/>
<dbReference type="Pfam" id="PF01121">
    <property type="entry name" value="CoaE"/>
    <property type="match status" value="1"/>
</dbReference>
<comment type="catalytic activity">
    <reaction evidence="8">
        <text>3'-dephospho-CoA + ATP = ADP + CoA + H(+)</text>
        <dbReference type="Rhea" id="RHEA:18245"/>
        <dbReference type="ChEBI" id="CHEBI:15378"/>
        <dbReference type="ChEBI" id="CHEBI:30616"/>
        <dbReference type="ChEBI" id="CHEBI:57287"/>
        <dbReference type="ChEBI" id="CHEBI:57328"/>
        <dbReference type="ChEBI" id="CHEBI:456216"/>
        <dbReference type="EC" id="2.7.1.24"/>
    </reaction>
</comment>
<evidence type="ECO:0000256" key="7">
    <source>
        <dbReference type="ARBA" id="ARBA00022993"/>
    </source>
</evidence>
<evidence type="ECO:0000313" key="10">
    <source>
        <dbReference type="EMBL" id="RDL11832.1"/>
    </source>
</evidence>
<dbReference type="EMBL" id="QRAS01000001">
    <property type="protein sequence ID" value="RDL11832.1"/>
    <property type="molecule type" value="Genomic_DNA"/>
</dbReference>
<protein>
    <recommendedName>
        <fullName evidence="8 9">Dephospho-CoA kinase</fullName>
        <ecNumber evidence="8 9">2.7.1.24</ecNumber>
    </recommendedName>
    <alternativeName>
        <fullName evidence="8">Dephosphocoenzyme A kinase</fullName>
    </alternativeName>
</protein>
<dbReference type="PROSITE" id="PS51219">
    <property type="entry name" value="DPCK"/>
    <property type="match status" value="1"/>
</dbReference>
<evidence type="ECO:0000256" key="3">
    <source>
        <dbReference type="ARBA" id="ARBA00022679"/>
    </source>
</evidence>
<dbReference type="EC" id="2.7.1.24" evidence="8 9"/>
<dbReference type="InterPro" id="IPR001977">
    <property type="entry name" value="Depp_CoAkinase"/>
</dbReference>
<dbReference type="PANTHER" id="PTHR10695">
    <property type="entry name" value="DEPHOSPHO-COA KINASE-RELATED"/>
    <property type="match status" value="1"/>
</dbReference>
<dbReference type="SUPFAM" id="SSF52540">
    <property type="entry name" value="P-loop containing nucleoside triphosphate hydrolases"/>
    <property type="match status" value="1"/>
</dbReference>
<proteinExistence type="inferred from homology"/>
<dbReference type="NCBIfam" id="TIGR00152">
    <property type="entry name" value="dephospho-CoA kinase"/>
    <property type="match status" value="1"/>
</dbReference>
<comment type="function">
    <text evidence="8">Catalyzes the phosphorylation of the 3'-hydroxyl group of dephosphocoenzyme A to form coenzyme A.</text>
</comment>
<dbReference type="GO" id="GO:0005524">
    <property type="term" value="F:ATP binding"/>
    <property type="evidence" value="ECO:0007669"/>
    <property type="project" value="UniProtKB-UniRule"/>
</dbReference>
<dbReference type="FunFam" id="3.40.50.300:FF:000991">
    <property type="entry name" value="Dephospho-CoA kinase"/>
    <property type="match status" value="1"/>
</dbReference>
<dbReference type="UniPathway" id="UPA00241">
    <property type="reaction ID" value="UER00356"/>
</dbReference>
<gene>
    <name evidence="8" type="primary">coaE</name>
    <name evidence="10" type="ORF">DFP99_0251</name>
</gene>
<evidence type="ECO:0000256" key="4">
    <source>
        <dbReference type="ARBA" id="ARBA00022741"/>
    </source>
</evidence>
<dbReference type="CDD" id="cd02022">
    <property type="entry name" value="DPCK"/>
    <property type="match status" value="1"/>
</dbReference>
<dbReference type="RefSeq" id="WP_070229902.1">
    <property type="nucleotide sequence ID" value="NZ_BJYO01000002.1"/>
</dbReference>
<evidence type="ECO:0000256" key="2">
    <source>
        <dbReference type="ARBA" id="ARBA00022490"/>
    </source>
</evidence>
<comment type="similarity">
    <text evidence="1 8">Belongs to the CoaE family.</text>
</comment>
<name>A0A288QT90_9LACO</name>
<reference evidence="10 11" key="1">
    <citation type="submission" date="2018-07" db="EMBL/GenBank/DDBJ databases">
        <title>Genomic Encyclopedia of Type Strains, Phase III (KMG-III): the genomes of soil and plant-associated and newly described type strains.</title>
        <authorList>
            <person name="Whitman W."/>
        </authorList>
    </citation>
    <scope>NUCLEOTIDE SEQUENCE [LARGE SCALE GENOMIC DNA]</scope>
    <source>
        <strain evidence="10 11">CECT 7031</strain>
    </source>
</reference>
<dbReference type="OrthoDB" id="9812943at2"/>
<keyword evidence="11" id="KW-1185">Reference proteome</keyword>
<dbReference type="KEGG" id="wso:WSWS_00621"/>
<dbReference type="GO" id="GO:0005737">
    <property type="term" value="C:cytoplasm"/>
    <property type="evidence" value="ECO:0007669"/>
    <property type="project" value="UniProtKB-SubCell"/>
</dbReference>
<evidence type="ECO:0000256" key="6">
    <source>
        <dbReference type="ARBA" id="ARBA00022840"/>
    </source>
</evidence>
<keyword evidence="3 8" id="KW-0808">Transferase</keyword>
<dbReference type="GO" id="GO:0015937">
    <property type="term" value="P:coenzyme A biosynthetic process"/>
    <property type="evidence" value="ECO:0007669"/>
    <property type="project" value="UniProtKB-UniRule"/>
</dbReference>
<organism evidence="10 11">
    <name type="scientific">Weissella soli</name>
    <dbReference type="NCBI Taxonomy" id="155866"/>
    <lineage>
        <taxon>Bacteria</taxon>
        <taxon>Bacillati</taxon>
        <taxon>Bacillota</taxon>
        <taxon>Bacilli</taxon>
        <taxon>Lactobacillales</taxon>
        <taxon>Lactobacillaceae</taxon>
        <taxon>Weissella</taxon>
    </lineage>
</organism>
<dbReference type="Gene3D" id="3.40.50.300">
    <property type="entry name" value="P-loop containing nucleotide triphosphate hydrolases"/>
    <property type="match status" value="1"/>
</dbReference>
<feature type="binding site" evidence="8">
    <location>
        <begin position="11"/>
        <end position="16"/>
    </location>
    <ligand>
        <name>ATP</name>
        <dbReference type="ChEBI" id="CHEBI:30616"/>
    </ligand>
</feature>
<keyword evidence="5 8" id="KW-0418">Kinase</keyword>
<keyword evidence="4 8" id="KW-0547">Nucleotide-binding</keyword>
<accession>A0A288QT90</accession>
<dbReference type="PANTHER" id="PTHR10695:SF46">
    <property type="entry name" value="BIFUNCTIONAL COENZYME A SYNTHASE-RELATED"/>
    <property type="match status" value="1"/>
</dbReference>
<keyword evidence="6 8" id="KW-0067">ATP-binding</keyword>
<dbReference type="InterPro" id="IPR027417">
    <property type="entry name" value="P-loop_NTPase"/>
</dbReference>
<comment type="caution">
    <text evidence="10">The sequence shown here is derived from an EMBL/GenBank/DDBJ whole genome shotgun (WGS) entry which is preliminary data.</text>
</comment>
<keyword evidence="2 8" id="KW-0963">Cytoplasm</keyword>
<comment type="pathway">
    <text evidence="8">Cofactor biosynthesis; coenzyme A biosynthesis; CoA from (R)-pantothenate: step 5/5.</text>
</comment>
<dbReference type="Proteomes" id="UP000254912">
    <property type="component" value="Unassembled WGS sequence"/>
</dbReference>
<dbReference type="GO" id="GO:0004140">
    <property type="term" value="F:dephospho-CoA kinase activity"/>
    <property type="evidence" value="ECO:0007669"/>
    <property type="project" value="UniProtKB-UniRule"/>
</dbReference>
<evidence type="ECO:0000256" key="1">
    <source>
        <dbReference type="ARBA" id="ARBA00009018"/>
    </source>
</evidence>
<sequence>MIKLGLTGGIATGKSTVSAYIRELGIPVIDADVTAREIVEPGEPAYDDIVSYFGPEILQADGTLNRAALGKIVFSHAEKLAKLNEFTHPRVFQRTQEKTAALVATGADVIVYDIPLLFEANRPDSFDAIMVVTIPRTLQIQRLMARNHFDEQEAVKRIEAQMPMAEKEARADYVIYNDGDLQTTYRQVDQIIADVKKKLE</sequence>
<comment type="subcellular location">
    <subcellularLocation>
        <location evidence="8">Cytoplasm</location>
    </subcellularLocation>
</comment>
<dbReference type="HAMAP" id="MF_00376">
    <property type="entry name" value="Dephospho_CoA_kinase"/>
    <property type="match status" value="1"/>
</dbReference>
<evidence type="ECO:0000256" key="5">
    <source>
        <dbReference type="ARBA" id="ARBA00022777"/>
    </source>
</evidence>
<keyword evidence="7 8" id="KW-0173">Coenzyme A biosynthesis</keyword>
<evidence type="ECO:0000313" key="11">
    <source>
        <dbReference type="Proteomes" id="UP000254912"/>
    </source>
</evidence>